<keyword evidence="6" id="KW-0460">Magnesium</keyword>
<organism evidence="7 8">
    <name type="scientific">Goodea atripinnis</name>
    <dbReference type="NCBI Taxonomy" id="208336"/>
    <lineage>
        <taxon>Eukaryota</taxon>
        <taxon>Metazoa</taxon>
        <taxon>Chordata</taxon>
        <taxon>Craniata</taxon>
        <taxon>Vertebrata</taxon>
        <taxon>Euteleostomi</taxon>
        <taxon>Actinopterygii</taxon>
        <taxon>Neopterygii</taxon>
        <taxon>Teleostei</taxon>
        <taxon>Neoteleostei</taxon>
        <taxon>Acanthomorphata</taxon>
        <taxon>Ovalentaria</taxon>
        <taxon>Atherinomorphae</taxon>
        <taxon>Cyprinodontiformes</taxon>
        <taxon>Goodeidae</taxon>
        <taxon>Goodea</taxon>
    </lineage>
</organism>
<evidence type="ECO:0000256" key="1">
    <source>
        <dbReference type="ARBA" id="ARBA00001946"/>
    </source>
</evidence>
<accession>A0ABV0P3Z0</accession>
<proteinExistence type="inferred from homology"/>
<dbReference type="InterPro" id="IPR008162">
    <property type="entry name" value="Pyrophosphatase"/>
</dbReference>
<dbReference type="EMBL" id="JAHRIO010059994">
    <property type="protein sequence ID" value="MEQ2177147.1"/>
    <property type="molecule type" value="Genomic_DNA"/>
</dbReference>
<comment type="caution">
    <text evidence="7">The sequence shown here is derived from an EMBL/GenBank/DDBJ whole genome shotgun (WGS) entry which is preliminary data.</text>
</comment>
<evidence type="ECO:0000256" key="4">
    <source>
        <dbReference type="ARBA" id="ARBA00022723"/>
    </source>
</evidence>
<keyword evidence="8" id="KW-1185">Reference proteome</keyword>
<name>A0ABV0P3Z0_9TELE</name>
<keyword evidence="5" id="KW-0378">Hydrolase</keyword>
<sequence length="136" mass="15612">MHYQTEQRGHPNTPDYRIYFSEVIQVKVLGILAMIDEGEMDWKVIAINRNDPDAEKLNCIEDVRRSRPGHLEATVEWFRKYKVPDGKPENQFGFNGEFKDKASFENKQSTAAGGLVQQLILNVLKMDFSLLTGFCS</sequence>
<dbReference type="InterPro" id="IPR036649">
    <property type="entry name" value="Pyrophosphatase_sf"/>
</dbReference>
<evidence type="ECO:0000256" key="2">
    <source>
        <dbReference type="ARBA" id="ARBA00006220"/>
    </source>
</evidence>
<comment type="similarity">
    <text evidence="2">Belongs to the PPase family.</text>
</comment>
<dbReference type="Pfam" id="PF00719">
    <property type="entry name" value="Pyrophosphatase"/>
    <property type="match status" value="1"/>
</dbReference>
<evidence type="ECO:0000256" key="3">
    <source>
        <dbReference type="ARBA" id="ARBA00012146"/>
    </source>
</evidence>
<evidence type="ECO:0000313" key="7">
    <source>
        <dbReference type="EMBL" id="MEQ2177147.1"/>
    </source>
</evidence>
<evidence type="ECO:0000256" key="5">
    <source>
        <dbReference type="ARBA" id="ARBA00022801"/>
    </source>
</evidence>
<dbReference type="Proteomes" id="UP001476798">
    <property type="component" value="Unassembled WGS sequence"/>
</dbReference>
<comment type="cofactor">
    <cofactor evidence="1">
        <name>Mg(2+)</name>
        <dbReference type="ChEBI" id="CHEBI:18420"/>
    </cofactor>
</comment>
<gene>
    <name evidence="7" type="ORF">GOODEAATRI_000830</name>
</gene>
<evidence type="ECO:0000313" key="8">
    <source>
        <dbReference type="Proteomes" id="UP001476798"/>
    </source>
</evidence>
<evidence type="ECO:0000256" key="6">
    <source>
        <dbReference type="ARBA" id="ARBA00022842"/>
    </source>
</evidence>
<keyword evidence="4" id="KW-0479">Metal-binding</keyword>
<reference evidence="7 8" key="1">
    <citation type="submission" date="2021-06" db="EMBL/GenBank/DDBJ databases">
        <authorList>
            <person name="Palmer J.M."/>
        </authorList>
    </citation>
    <scope>NUCLEOTIDE SEQUENCE [LARGE SCALE GENOMIC DNA]</scope>
    <source>
        <strain evidence="7 8">GA_2019</strain>
        <tissue evidence="7">Muscle</tissue>
    </source>
</reference>
<protein>
    <recommendedName>
        <fullName evidence="3">inorganic diphosphatase</fullName>
        <ecNumber evidence="3">3.6.1.1</ecNumber>
    </recommendedName>
</protein>
<dbReference type="SUPFAM" id="SSF50324">
    <property type="entry name" value="Inorganic pyrophosphatase"/>
    <property type="match status" value="1"/>
</dbReference>
<dbReference type="PANTHER" id="PTHR10286">
    <property type="entry name" value="INORGANIC PYROPHOSPHATASE"/>
    <property type="match status" value="1"/>
</dbReference>
<dbReference type="EC" id="3.6.1.1" evidence="3"/>
<dbReference type="Gene3D" id="3.90.80.10">
    <property type="entry name" value="Inorganic pyrophosphatase"/>
    <property type="match status" value="1"/>
</dbReference>